<dbReference type="RefSeq" id="WP_089220844.1">
    <property type="nucleotide sequence ID" value="NZ_FZOS01000028.1"/>
</dbReference>
<dbReference type="Pfam" id="PF09832">
    <property type="entry name" value="DUF2059"/>
    <property type="match status" value="1"/>
</dbReference>
<evidence type="ECO:0000259" key="3">
    <source>
        <dbReference type="Pfam" id="PF09832"/>
    </source>
</evidence>
<feature type="domain" description="DUF2059" evidence="3">
    <location>
        <begin position="144"/>
        <end position="199"/>
    </location>
</feature>
<dbReference type="OrthoDB" id="7409988at2"/>
<dbReference type="AlphaFoldDB" id="A0A239IY82"/>
<feature type="region of interest" description="Disordered" evidence="1">
    <location>
        <begin position="216"/>
        <end position="239"/>
    </location>
</feature>
<dbReference type="EMBL" id="FZOS01000028">
    <property type="protein sequence ID" value="SNS98736.1"/>
    <property type="molecule type" value="Genomic_DNA"/>
</dbReference>
<evidence type="ECO:0000256" key="2">
    <source>
        <dbReference type="SAM" id="SignalP"/>
    </source>
</evidence>
<feature type="signal peptide" evidence="2">
    <location>
        <begin position="1"/>
        <end position="20"/>
    </location>
</feature>
<keyword evidence="2" id="KW-0732">Signal</keyword>
<feature type="chain" id="PRO_5012376263" description="DUF2059 domain-containing protein" evidence="2">
    <location>
        <begin position="21"/>
        <end position="239"/>
    </location>
</feature>
<organism evidence="4 5">
    <name type="scientific">Edaphosphingomonas laterariae</name>
    <dbReference type="NCBI Taxonomy" id="861865"/>
    <lineage>
        <taxon>Bacteria</taxon>
        <taxon>Pseudomonadati</taxon>
        <taxon>Pseudomonadota</taxon>
        <taxon>Alphaproteobacteria</taxon>
        <taxon>Sphingomonadales</taxon>
        <taxon>Rhizorhabdaceae</taxon>
        <taxon>Edaphosphingomonas</taxon>
    </lineage>
</organism>
<accession>A0A239IY82</accession>
<evidence type="ECO:0000313" key="4">
    <source>
        <dbReference type="EMBL" id="SNS98736.1"/>
    </source>
</evidence>
<proteinExistence type="predicted"/>
<dbReference type="Proteomes" id="UP000198281">
    <property type="component" value="Unassembled WGS sequence"/>
</dbReference>
<reference evidence="5" key="1">
    <citation type="submission" date="2017-06" db="EMBL/GenBank/DDBJ databases">
        <authorList>
            <person name="Varghese N."/>
            <person name="Submissions S."/>
        </authorList>
    </citation>
    <scope>NUCLEOTIDE SEQUENCE [LARGE SCALE GENOMIC DNA]</scope>
    <source>
        <strain evidence="5">LNB2</strain>
    </source>
</reference>
<dbReference type="InterPro" id="IPR018637">
    <property type="entry name" value="DUF2059"/>
</dbReference>
<name>A0A239IY82_9SPHN</name>
<evidence type="ECO:0000256" key="1">
    <source>
        <dbReference type="SAM" id="MobiDB-lite"/>
    </source>
</evidence>
<evidence type="ECO:0000313" key="5">
    <source>
        <dbReference type="Proteomes" id="UP000198281"/>
    </source>
</evidence>
<gene>
    <name evidence="4" type="ORF">SAMN06295912_12834</name>
</gene>
<protein>
    <recommendedName>
        <fullName evidence="3">DUF2059 domain-containing protein</fullName>
    </recommendedName>
</protein>
<keyword evidence="5" id="KW-1185">Reference proteome</keyword>
<sequence>MMRSLALALAIVSLPVPALAQNAVAETRKDSAAGKVAKDKPDPARMAAARPVISKLWPLGTYKKMMDRTLDTMLDGIVAGMFSAKASDMAEAGGVAPGEAGKLGDASLQDVARAKDPHFDERMSITMKVMMGEMTDMMTRLEPQIQDAMAAAYARRFTLDQLADIQRFFATPTGSLYASESMLLMSDPEMMEAMQGFMPELTRALPAIVKKAHAATAHLPPPPMPNRADTAAEDTPEGT</sequence>